<dbReference type="NCBIfam" id="NF001159">
    <property type="entry name" value="PRK00150.1-3"/>
    <property type="match status" value="1"/>
</dbReference>
<comment type="cofactor">
    <cofactor evidence="2">
        <name>Fe(2+)</name>
        <dbReference type="ChEBI" id="CHEBI:29033"/>
    </cofactor>
    <text evidence="2">Binds 1 Fe(2+) ion.</text>
</comment>
<dbReference type="GO" id="GO:0006412">
    <property type="term" value="P:translation"/>
    <property type="evidence" value="ECO:0007669"/>
    <property type="project" value="UniProtKB-UniRule"/>
</dbReference>
<dbReference type="SUPFAM" id="SSF56420">
    <property type="entry name" value="Peptide deformylase"/>
    <property type="match status" value="1"/>
</dbReference>
<protein>
    <recommendedName>
        <fullName evidence="2">Peptide deformylase</fullName>
        <shortName evidence="2">PDF</shortName>
        <ecNumber evidence="2">3.5.1.88</ecNumber>
    </recommendedName>
    <alternativeName>
        <fullName evidence="2">Polypeptide deformylase</fullName>
    </alternativeName>
</protein>
<feature type="binding site" evidence="2">
    <location>
        <position position="131"/>
    </location>
    <ligand>
        <name>Fe cation</name>
        <dbReference type="ChEBI" id="CHEBI:24875"/>
    </ligand>
</feature>
<dbReference type="GO" id="GO:0042586">
    <property type="term" value="F:peptide deformylase activity"/>
    <property type="evidence" value="ECO:0007669"/>
    <property type="project" value="UniProtKB-UniRule"/>
</dbReference>
<organism evidence="3 4">
    <name type="scientific">Paenibacillus alvei</name>
    <name type="common">Bacillus alvei</name>
    <dbReference type="NCBI Taxonomy" id="44250"/>
    <lineage>
        <taxon>Bacteria</taxon>
        <taxon>Bacillati</taxon>
        <taxon>Bacillota</taxon>
        <taxon>Bacilli</taxon>
        <taxon>Bacillales</taxon>
        <taxon>Paenibacillaceae</taxon>
        <taxon>Paenibacillus</taxon>
    </lineage>
</organism>
<dbReference type="PANTHER" id="PTHR10458:SF22">
    <property type="entry name" value="PEPTIDE DEFORMYLASE"/>
    <property type="match status" value="1"/>
</dbReference>
<evidence type="ECO:0000313" key="4">
    <source>
        <dbReference type="Proteomes" id="UP000304148"/>
    </source>
</evidence>
<keyword evidence="2 3" id="KW-0378">Hydrolase</keyword>
<accession>A0A383RM83</accession>
<dbReference type="RefSeq" id="WP_138189083.1">
    <property type="nucleotide sequence ID" value="NZ_LS992241.1"/>
</dbReference>
<name>A0A383RM83_PAEAL</name>
<evidence type="ECO:0000256" key="1">
    <source>
        <dbReference type="ARBA" id="ARBA00010759"/>
    </source>
</evidence>
<dbReference type="InterPro" id="IPR036821">
    <property type="entry name" value="Peptide_deformylase_sf"/>
</dbReference>
<reference evidence="4" key="1">
    <citation type="submission" date="2018-08" db="EMBL/GenBank/DDBJ databases">
        <authorList>
            <person name="Chevrot R."/>
        </authorList>
    </citation>
    <scope>NUCLEOTIDE SEQUENCE [LARGE SCALE GENOMIC DNA]</scope>
</reference>
<feature type="active site" evidence="2">
    <location>
        <position position="132"/>
    </location>
</feature>
<dbReference type="EC" id="3.5.1.88" evidence="2"/>
<dbReference type="PIRSF" id="PIRSF004749">
    <property type="entry name" value="Pep_def"/>
    <property type="match status" value="1"/>
</dbReference>
<comment type="similarity">
    <text evidence="1 2">Belongs to the polypeptide deformylase family.</text>
</comment>
<feature type="binding site" evidence="2">
    <location>
        <position position="135"/>
    </location>
    <ligand>
        <name>Fe cation</name>
        <dbReference type="ChEBI" id="CHEBI:24875"/>
    </ligand>
</feature>
<keyword evidence="2" id="KW-0408">Iron</keyword>
<dbReference type="Proteomes" id="UP000304148">
    <property type="component" value="Chromosome"/>
</dbReference>
<dbReference type="GO" id="GO:0046872">
    <property type="term" value="F:metal ion binding"/>
    <property type="evidence" value="ECO:0007669"/>
    <property type="project" value="UniProtKB-KW"/>
</dbReference>
<dbReference type="NCBIfam" id="TIGR00079">
    <property type="entry name" value="pept_deformyl"/>
    <property type="match status" value="1"/>
</dbReference>
<dbReference type="InterPro" id="IPR023635">
    <property type="entry name" value="Peptide_deformylase"/>
</dbReference>
<evidence type="ECO:0000256" key="2">
    <source>
        <dbReference type="HAMAP-Rule" id="MF_00163"/>
    </source>
</evidence>
<gene>
    <name evidence="2 3" type="primary">def</name>
    <name evidence="3" type="ORF">PBLR_15919</name>
</gene>
<keyword evidence="2" id="KW-0479">Metal-binding</keyword>
<dbReference type="PRINTS" id="PR01576">
    <property type="entry name" value="PDEFORMYLASE"/>
</dbReference>
<proteinExistence type="inferred from homology"/>
<dbReference type="PANTHER" id="PTHR10458">
    <property type="entry name" value="PEPTIDE DEFORMYLASE"/>
    <property type="match status" value="1"/>
</dbReference>
<evidence type="ECO:0000313" key="3">
    <source>
        <dbReference type="EMBL" id="SYX87489.1"/>
    </source>
</evidence>
<keyword evidence="2" id="KW-0648">Protein biosynthesis</keyword>
<feature type="binding site" evidence="2">
    <location>
        <position position="89"/>
    </location>
    <ligand>
        <name>Fe cation</name>
        <dbReference type="ChEBI" id="CHEBI:24875"/>
    </ligand>
</feature>
<comment type="catalytic activity">
    <reaction evidence="2">
        <text>N-terminal N-formyl-L-methionyl-[peptide] + H2O = N-terminal L-methionyl-[peptide] + formate</text>
        <dbReference type="Rhea" id="RHEA:24420"/>
        <dbReference type="Rhea" id="RHEA-COMP:10639"/>
        <dbReference type="Rhea" id="RHEA-COMP:10640"/>
        <dbReference type="ChEBI" id="CHEBI:15377"/>
        <dbReference type="ChEBI" id="CHEBI:15740"/>
        <dbReference type="ChEBI" id="CHEBI:49298"/>
        <dbReference type="ChEBI" id="CHEBI:64731"/>
        <dbReference type="EC" id="3.5.1.88"/>
    </reaction>
</comment>
<dbReference type="CDD" id="cd00487">
    <property type="entry name" value="Pep_deformylase"/>
    <property type="match status" value="1"/>
</dbReference>
<comment type="function">
    <text evidence="2">Removes the formyl group from the N-terminal Met of newly synthesized proteins. Requires at least a dipeptide for an efficient rate of reaction. N-terminal L-methionine is a prerequisite for activity but the enzyme has broad specificity at other positions.</text>
</comment>
<dbReference type="AlphaFoldDB" id="A0A383RM83"/>
<dbReference type="EMBL" id="LS992241">
    <property type="protein sequence ID" value="SYX87489.1"/>
    <property type="molecule type" value="Genomic_DNA"/>
</dbReference>
<dbReference type="HAMAP" id="MF_00163">
    <property type="entry name" value="Pep_deformylase"/>
    <property type="match status" value="1"/>
</dbReference>
<dbReference type="Pfam" id="PF01327">
    <property type="entry name" value="Pep_deformylase"/>
    <property type="match status" value="1"/>
</dbReference>
<sequence>MAERIILPFGDPILRKRCKPVTELNARTISLLNDLKDTLYAEKGRAGLAAPQIGILRRVVVMDVGHGYIELINPEVVETAGEQEGMEACLSYPGYYGRVKRHQYIKITTMNREGETVTLEAEDFFARCIQHEMDHLDGVLFIDRVEDDYLVHGTNHQHMPLFHALRLTSPEQRT</sequence>
<dbReference type="Gene3D" id="3.90.45.10">
    <property type="entry name" value="Peptide deformylase"/>
    <property type="match status" value="1"/>
</dbReference>